<feature type="domain" description="ImpA N-terminal" evidence="2">
    <location>
        <begin position="7"/>
        <end position="123"/>
    </location>
</feature>
<gene>
    <name evidence="3" type="ORF">GCM10007895_21530</name>
</gene>
<dbReference type="RefSeq" id="WP_095504161.1">
    <property type="nucleotide sequence ID" value="NZ_BSNC01000005.1"/>
</dbReference>
<dbReference type="PANTHER" id="PTHR37951:SF1">
    <property type="entry name" value="TYPE VI SECRETION SYSTEM COMPONENT TSSA1"/>
    <property type="match status" value="1"/>
</dbReference>
<reference evidence="3" key="2">
    <citation type="submission" date="2023-01" db="EMBL/GenBank/DDBJ databases">
        <title>Draft genome sequence of Paraferrimonas sedimenticola strain NBRC 101628.</title>
        <authorList>
            <person name="Sun Q."/>
            <person name="Mori K."/>
        </authorList>
    </citation>
    <scope>NUCLEOTIDE SEQUENCE</scope>
    <source>
        <strain evidence="3">NBRC 101628</strain>
    </source>
</reference>
<dbReference type="InterPro" id="IPR010657">
    <property type="entry name" value="ImpA_N"/>
</dbReference>
<evidence type="ECO:0000313" key="3">
    <source>
        <dbReference type="EMBL" id="GLP96847.1"/>
    </source>
</evidence>
<dbReference type="NCBIfam" id="TIGR03363">
    <property type="entry name" value="VI_chp_8"/>
    <property type="match status" value="1"/>
</dbReference>
<dbReference type="EMBL" id="BSNC01000005">
    <property type="protein sequence ID" value="GLP96847.1"/>
    <property type="molecule type" value="Genomic_DNA"/>
</dbReference>
<proteinExistence type="predicted"/>
<dbReference type="PANTHER" id="PTHR37951">
    <property type="entry name" value="CYTOPLASMIC PROTEIN-RELATED"/>
    <property type="match status" value="1"/>
</dbReference>
<dbReference type="Pfam" id="PF06812">
    <property type="entry name" value="ImpA_N"/>
    <property type="match status" value="1"/>
</dbReference>
<dbReference type="Proteomes" id="UP001161422">
    <property type="component" value="Unassembled WGS sequence"/>
</dbReference>
<name>A0AA37RY36_9GAMM</name>
<feature type="compositionally biased region" description="Low complexity" evidence="1">
    <location>
        <begin position="254"/>
        <end position="272"/>
    </location>
</feature>
<evidence type="ECO:0000313" key="4">
    <source>
        <dbReference type="Proteomes" id="UP001161422"/>
    </source>
</evidence>
<dbReference type="InterPro" id="IPR017740">
    <property type="entry name" value="TssA-like"/>
</dbReference>
<reference evidence="3" key="1">
    <citation type="journal article" date="2014" name="Int. J. Syst. Evol. Microbiol.">
        <title>Complete genome sequence of Corynebacterium casei LMG S-19264T (=DSM 44701T), isolated from a smear-ripened cheese.</title>
        <authorList>
            <consortium name="US DOE Joint Genome Institute (JGI-PGF)"/>
            <person name="Walter F."/>
            <person name="Albersmeier A."/>
            <person name="Kalinowski J."/>
            <person name="Ruckert C."/>
        </authorList>
    </citation>
    <scope>NUCLEOTIDE SEQUENCE</scope>
    <source>
        <strain evidence="3">NBRC 101628</strain>
    </source>
</reference>
<comment type="caution">
    <text evidence="3">The sequence shown here is derived from an EMBL/GenBank/DDBJ whole genome shotgun (WGS) entry which is preliminary data.</text>
</comment>
<sequence>MDALLGSIDDSNPAGPDLSMSKEFIELFAMVEQTTPSIIGNTEEKKVNWKQVQSRALELCSKSRDLRVLTLWFRANIMVEGATGLASLDVLHNWLGELWESMHPQLDPEDGAFERASALAYLAGSETFLTPLRRCVLIDGGRLGQFSFRDLQMIEGTIAGLEDNEKTDKKMAVNKSVAAMGPEGVQALSSVLQRASQGVEQLLGELDRLGGQDACPPLGSFTSLLNEVQQLWQPYADKVTPSPREQEQTELSEPESPAAASAAPTPNSTSLPNRITSRQQVISALNLVCDYYRDFEPSSPVPLIIQRAEKLVEADFMSIIQEVSPEAIGTIQSLVGQPDKED</sequence>
<evidence type="ECO:0000259" key="2">
    <source>
        <dbReference type="Pfam" id="PF06812"/>
    </source>
</evidence>
<organism evidence="3 4">
    <name type="scientific">Paraferrimonas sedimenticola</name>
    <dbReference type="NCBI Taxonomy" id="375674"/>
    <lineage>
        <taxon>Bacteria</taxon>
        <taxon>Pseudomonadati</taxon>
        <taxon>Pseudomonadota</taxon>
        <taxon>Gammaproteobacteria</taxon>
        <taxon>Alteromonadales</taxon>
        <taxon>Ferrimonadaceae</taxon>
        <taxon>Paraferrimonas</taxon>
    </lineage>
</organism>
<feature type="region of interest" description="Disordered" evidence="1">
    <location>
        <begin position="238"/>
        <end position="273"/>
    </location>
</feature>
<accession>A0AA37RY36</accession>
<evidence type="ECO:0000256" key="1">
    <source>
        <dbReference type="SAM" id="MobiDB-lite"/>
    </source>
</evidence>
<dbReference type="AlphaFoldDB" id="A0AA37RY36"/>
<protein>
    <recommendedName>
        <fullName evidence="2">ImpA N-terminal domain-containing protein</fullName>
    </recommendedName>
</protein>
<keyword evidence="4" id="KW-1185">Reference proteome</keyword>